<dbReference type="EMBL" id="AMQN01033470">
    <property type="status" value="NOT_ANNOTATED_CDS"/>
    <property type="molecule type" value="Genomic_DNA"/>
</dbReference>
<dbReference type="EMBL" id="KB311844">
    <property type="protein sequence ID" value="ELT88484.1"/>
    <property type="molecule type" value="Genomic_DNA"/>
</dbReference>
<dbReference type="OrthoDB" id="6153278at2759"/>
<feature type="non-terminal residue" evidence="1">
    <location>
        <position position="1"/>
    </location>
</feature>
<evidence type="ECO:0000313" key="3">
    <source>
        <dbReference type="Proteomes" id="UP000014760"/>
    </source>
</evidence>
<evidence type="ECO:0000313" key="1">
    <source>
        <dbReference type="EMBL" id="ELT88484.1"/>
    </source>
</evidence>
<dbReference type="STRING" id="283909.R7T593"/>
<dbReference type="Proteomes" id="UP000014760">
    <property type="component" value="Unassembled WGS sequence"/>
</dbReference>
<dbReference type="HOGENOM" id="CLU_2596890_0_0_1"/>
<gene>
    <name evidence="1" type="ORF">CAPTEDRAFT_31091</name>
</gene>
<proteinExistence type="predicted"/>
<name>R7T593_CAPTE</name>
<reference evidence="1 3" key="2">
    <citation type="journal article" date="2013" name="Nature">
        <title>Insights into bilaterian evolution from three spiralian genomes.</title>
        <authorList>
            <person name="Simakov O."/>
            <person name="Marletaz F."/>
            <person name="Cho S.J."/>
            <person name="Edsinger-Gonzales E."/>
            <person name="Havlak P."/>
            <person name="Hellsten U."/>
            <person name="Kuo D.H."/>
            <person name="Larsson T."/>
            <person name="Lv J."/>
            <person name="Arendt D."/>
            <person name="Savage R."/>
            <person name="Osoegawa K."/>
            <person name="de Jong P."/>
            <person name="Grimwood J."/>
            <person name="Chapman J.A."/>
            <person name="Shapiro H."/>
            <person name="Aerts A."/>
            <person name="Otillar R.P."/>
            <person name="Terry A.Y."/>
            <person name="Boore J.L."/>
            <person name="Grigoriev I.V."/>
            <person name="Lindberg D.R."/>
            <person name="Seaver E.C."/>
            <person name="Weisblat D.A."/>
            <person name="Putnam N.H."/>
            <person name="Rokhsar D.S."/>
        </authorList>
    </citation>
    <scope>NUCLEOTIDE SEQUENCE</scope>
    <source>
        <strain evidence="1 3">I ESC-2004</strain>
    </source>
</reference>
<dbReference type="AlphaFoldDB" id="R7T593"/>
<protein>
    <recommendedName>
        <fullName evidence="4">Reverse transcriptase domain-containing protein</fullName>
    </recommendedName>
</protein>
<dbReference type="EnsemblMetazoa" id="CapteT31091">
    <property type="protein sequence ID" value="CapteP31091"/>
    <property type="gene ID" value="CapteG31091"/>
</dbReference>
<accession>R7T593</accession>
<reference evidence="3" key="1">
    <citation type="submission" date="2012-12" db="EMBL/GenBank/DDBJ databases">
        <authorList>
            <person name="Hellsten U."/>
            <person name="Grimwood J."/>
            <person name="Chapman J.A."/>
            <person name="Shapiro H."/>
            <person name="Aerts A."/>
            <person name="Otillar R.P."/>
            <person name="Terry A.Y."/>
            <person name="Boore J.L."/>
            <person name="Simakov O."/>
            <person name="Marletaz F."/>
            <person name="Cho S.-J."/>
            <person name="Edsinger-Gonzales E."/>
            <person name="Havlak P."/>
            <person name="Kuo D.-H."/>
            <person name="Larsson T."/>
            <person name="Lv J."/>
            <person name="Arendt D."/>
            <person name="Savage R."/>
            <person name="Osoegawa K."/>
            <person name="de Jong P."/>
            <person name="Lindberg D.R."/>
            <person name="Seaver E.C."/>
            <person name="Weisblat D.A."/>
            <person name="Putnam N.H."/>
            <person name="Grigoriev I.V."/>
            <person name="Rokhsar D.S."/>
        </authorList>
    </citation>
    <scope>NUCLEOTIDE SEQUENCE</scope>
    <source>
        <strain evidence="3">I ESC-2004</strain>
    </source>
</reference>
<dbReference type="OMA" id="NHLEINH"/>
<organism evidence="1">
    <name type="scientific">Capitella teleta</name>
    <name type="common">Polychaete worm</name>
    <dbReference type="NCBI Taxonomy" id="283909"/>
    <lineage>
        <taxon>Eukaryota</taxon>
        <taxon>Metazoa</taxon>
        <taxon>Spiralia</taxon>
        <taxon>Lophotrochozoa</taxon>
        <taxon>Annelida</taxon>
        <taxon>Polychaeta</taxon>
        <taxon>Sedentaria</taxon>
        <taxon>Scolecida</taxon>
        <taxon>Capitellidae</taxon>
        <taxon>Capitella</taxon>
    </lineage>
</organism>
<keyword evidence="3" id="KW-1185">Reference proteome</keyword>
<evidence type="ECO:0008006" key="4">
    <source>
        <dbReference type="Google" id="ProtNLM"/>
    </source>
</evidence>
<sequence>AILELIDRITFSMDHNHTPTSIFLDLTKAFDCLDHQILIQKLKHYKLHDTALQLCTNYFTNRKQYTTLKDTKSNIQ</sequence>
<evidence type="ECO:0000313" key="2">
    <source>
        <dbReference type="EnsemblMetazoa" id="CapteP31091"/>
    </source>
</evidence>
<feature type="non-terminal residue" evidence="1">
    <location>
        <position position="76"/>
    </location>
</feature>
<reference evidence="2" key="3">
    <citation type="submission" date="2015-06" db="UniProtKB">
        <authorList>
            <consortium name="EnsemblMetazoa"/>
        </authorList>
    </citation>
    <scope>IDENTIFICATION</scope>
</reference>